<dbReference type="RefSeq" id="WP_167116035.1">
    <property type="nucleotide sequence ID" value="NZ_JAANOU010000001.1"/>
</dbReference>
<evidence type="ECO:0000313" key="4">
    <source>
        <dbReference type="Proteomes" id="UP000754495"/>
    </source>
</evidence>
<evidence type="ECO:0000313" key="3">
    <source>
        <dbReference type="EMBL" id="NIH80976.1"/>
    </source>
</evidence>
<reference evidence="3 4" key="1">
    <citation type="submission" date="2020-03" db="EMBL/GenBank/DDBJ databases">
        <title>Sequencing the genomes of 1000 actinobacteria strains.</title>
        <authorList>
            <person name="Klenk H.-P."/>
        </authorList>
    </citation>
    <scope>NUCLEOTIDE SEQUENCE [LARGE SCALE GENOMIC DNA]</scope>
    <source>
        <strain evidence="3 4">DSM 45668</strain>
    </source>
</reference>
<dbReference type="InterPro" id="IPR053465">
    <property type="entry name" value="Sortase_Class_E"/>
</dbReference>
<dbReference type="Proteomes" id="UP000754495">
    <property type="component" value="Unassembled WGS sequence"/>
</dbReference>
<keyword evidence="2" id="KW-0812">Transmembrane</keyword>
<dbReference type="NCBIfam" id="TIGR01076">
    <property type="entry name" value="sortase_fam"/>
    <property type="match status" value="1"/>
</dbReference>
<dbReference type="EC" id="3.4.22.70" evidence="3"/>
<keyword evidence="1 3" id="KW-0378">Hydrolase</keyword>
<comment type="caution">
    <text evidence="3">The sequence shown here is derived from an EMBL/GenBank/DDBJ whole genome shotgun (WGS) entry which is preliminary data.</text>
</comment>
<keyword evidence="2" id="KW-0472">Membrane</keyword>
<evidence type="ECO:0000256" key="2">
    <source>
        <dbReference type="SAM" id="Phobius"/>
    </source>
</evidence>
<sequence>MPEVAGIGAAARPAVRAVRRLVQVTGELSVVLGLVVLLFVAYEEFGVVARVAGQQQILDRQLDQLWQSGAAPPDASTVVSPAATTDASAEGMPLARLYLPRLGLHWAVVQGVSPADLRTGPGHYPGSQSPGEPGNFAVAGHRVRGTFWDLDKLVPGDAVVVETAEQWFVYRVTGTSVVAPTDSTVIAANPADPGAPPVRQLLTLTTCNPRWGNWERLIVHAELAGTRGKTAGRPPELEG</sequence>
<dbReference type="NCBIfam" id="NF033747">
    <property type="entry name" value="class_E_sortase"/>
    <property type="match status" value="1"/>
</dbReference>
<accession>A0ABX0T0A0</accession>
<organism evidence="3 4">
    <name type="scientific">Amycolatopsis viridis</name>
    <dbReference type="NCBI Taxonomy" id="185678"/>
    <lineage>
        <taxon>Bacteria</taxon>
        <taxon>Bacillati</taxon>
        <taxon>Actinomycetota</taxon>
        <taxon>Actinomycetes</taxon>
        <taxon>Pseudonocardiales</taxon>
        <taxon>Pseudonocardiaceae</taxon>
        <taxon>Amycolatopsis</taxon>
    </lineage>
</organism>
<name>A0ABX0T0A0_9PSEU</name>
<dbReference type="EMBL" id="JAANOU010000001">
    <property type="protein sequence ID" value="NIH80976.1"/>
    <property type="molecule type" value="Genomic_DNA"/>
</dbReference>
<dbReference type="InterPro" id="IPR042003">
    <property type="entry name" value="Sortase_E"/>
</dbReference>
<protein>
    <submittedName>
        <fullName evidence="3">Sortase A</fullName>
        <ecNumber evidence="3">3.4.22.70</ecNumber>
    </submittedName>
</protein>
<feature type="transmembrane region" description="Helical" evidence="2">
    <location>
        <begin position="21"/>
        <end position="42"/>
    </location>
</feature>
<dbReference type="SUPFAM" id="SSF63817">
    <property type="entry name" value="Sortase"/>
    <property type="match status" value="1"/>
</dbReference>
<dbReference type="InterPro" id="IPR023365">
    <property type="entry name" value="Sortase_dom-sf"/>
</dbReference>
<proteinExistence type="predicted"/>
<gene>
    <name evidence="3" type="ORF">FHX46_003506</name>
</gene>
<keyword evidence="2" id="KW-1133">Transmembrane helix</keyword>
<dbReference type="CDD" id="cd05830">
    <property type="entry name" value="Sortase_E"/>
    <property type="match status" value="1"/>
</dbReference>
<dbReference type="Gene3D" id="2.40.260.10">
    <property type="entry name" value="Sortase"/>
    <property type="match status" value="1"/>
</dbReference>
<keyword evidence="4" id="KW-1185">Reference proteome</keyword>
<dbReference type="GO" id="GO:0016787">
    <property type="term" value="F:hydrolase activity"/>
    <property type="evidence" value="ECO:0007669"/>
    <property type="project" value="UniProtKB-KW"/>
</dbReference>
<dbReference type="InterPro" id="IPR005754">
    <property type="entry name" value="Sortase"/>
</dbReference>
<evidence type="ECO:0000256" key="1">
    <source>
        <dbReference type="ARBA" id="ARBA00022801"/>
    </source>
</evidence>
<dbReference type="Pfam" id="PF04203">
    <property type="entry name" value="Sortase"/>
    <property type="match status" value="1"/>
</dbReference>